<dbReference type="Gene3D" id="2.40.50.730">
    <property type="match status" value="1"/>
</dbReference>
<dbReference type="GeneID" id="119723854"/>
<keyword evidence="4 12" id="KW-0548">Nucleotidyltransferase</keyword>
<dbReference type="PROSITE" id="PS00116">
    <property type="entry name" value="DNA_POLYMERASE_B"/>
    <property type="match status" value="1"/>
</dbReference>
<evidence type="ECO:0000256" key="13">
    <source>
        <dbReference type="SAM" id="MobiDB-lite"/>
    </source>
</evidence>
<dbReference type="SUPFAM" id="SSF53098">
    <property type="entry name" value="Ribonuclease H-like"/>
    <property type="match status" value="1"/>
</dbReference>
<dbReference type="InterPro" id="IPR017964">
    <property type="entry name" value="DNA-dir_DNA_pol_B_CS"/>
</dbReference>
<comment type="catalytic activity">
    <reaction evidence="12">
        <text>DNA(n) + a 2'-deoxyribonucleoside 5'-triphosphate = DNA(n+1) + diphosphate</text>
        <dbReference type="Rhea" id="RHEA:22508"/>
        <dbReference type="Rhea" id="RHEA-COMP:17339"/>
        <dbReference type="Rhea" id="RHEA-COMP:17340"/>
        <dbReference type="ChEBI" id="CHEBI:33019"/>
        <dbReference type="ChEBI" id="CHEBI:61560"/>
        <dbReference type="ChEBI" id="CHEBI:173112"/>
        <dbReference type="EC" id="2.7.7.7"/>
    </reaction>
</comment>
<dbReference type="InterPro" id="IPR006133">
    <property type="entry name" value="DNA-dir_DNA_pol_B_exonuc"/>
</dbReference>
<dbReference type="InterPro" id="IPR036397">
    <property type="entry name" value="RNaseH_sf"/>
</dbReference>
<name>A0A913ZFT9_PATMI</name>
<evidence type="ECO:0000256" key="7">
    <source>
        <dbReference type="ARBA" id="ARBA00022771"/>
    </source>
</evidence>
<dbReference type="Gene3D" id="3.30.70.2820">
    <property type="match status" value="1"/>
</dbReference>
<feature type="region of interest" description="Disordered" evidence="13">
    <location>
        <begin position="1"/>
        <end position="52"/>
    </location>
</feature>
<dbReference type="NCBIfam" id="TIGR00592">
    <property type="entry name" value="pol2"/>
    <property type="match status" value="1"/>
</dbReference>
<evidence type="ECO:0000259" key="15">
    <source>
        <dbReference type="Pfam" id="PF03104"/>
    </source>
</evidence>
<dbReference type="PRINTS" id="PR00106">
    <property type="entry name" value="DNAPOLB"/>
</dbReference>
<dbReference type="GO" id="GO:0000166">
    <property type="term" value="F:nucleotide binding"/>
    <property type="evidence" value="ECO:0007669"/>
    <property type="project" value="InterPro"/>
</dbReference>
<dbReference type="GO" id="GO:0003887">
    <property type="term" value="F:DNA-directed DNA polymerase activity"/>
    <property type="evidence" value="ECO:0007669"/>
    <property type="project" value="UniProtKB-KW"/>
</dbReference>
<feature type="region of interest" description="Disordered" evidence="13">
    <location>
        <begin position="863"/>
        <end position="884"/>
    </location>
</feature>
<dbReference type="SUPFAM" id="SSF56672">
    <property type="entry name" value="DNA/RNA polymerases"/>
    <property type="match status" value="1"/>
</dbReference>
<evidence type="ECO:0000256" key="9">
    <source>
        <dbReference type="ARBA" id="ARBA00022932"/>
    </source>
</evidence>
<dbReference type="OrthoDB" id="6755010at2759"/>
<comment type="similarity">
    <text evidence="2 12">Belongs to the DNA polymerase type-B family.</text>
</comment>
<dbReference type="InterPro" id="IPR043502">
    <property type="entry name" value="DNA/RNA_pol_sf"/>
</dbReference>
<keyword evidence="7" id="KW-0863">Zinc-finger</keyword>
<evidence type="ECO:0000313" key="19">
    <source>
        <dbReference type="Proteomes" id="UP000887568"/>
    </source>
</evidence>
<dbReference type="GO" id="GO:0003688">
    <property type="term" value="F:DNA replication origin binding"/>
    <property type="evidence" value="ECO:0007669"/>
    <property type="project" value="TreeGrafter"/>
</dbReference>
<dbReference type="GO" id="GO:0006273">
    <property type="term" value="P:lagging strand elongation"/>
    <property type="evidence" value="ECO:0007669"/>
    <property type="project" value="TreeGrafter"/>
</dbReference>
<dbReference type="OMA" id="MTKMNVG"/>
<feature type="compositionally biased region" description="Acidic residues" evidence="13">
    <location>
        <begin position="277"/>
        <end position="288"/>
    </location>
</feature>
<feature type="compositionally biased region" description="Polar residues" evidence="13">
    <location>
        <begin position="197"/>
        <end position="226"/>
    </location>
</feature>
<dbReference type="FunFam" id="1.10.287.690:FF:000003">
    <property type="entry name" value="DNA polymerase"/>
    <property type="match status" value="1"/>
</dbReference>
<evidence type="ECO:0000256" key="8">
    <source>
        <dbReference type="ARBA" id="ARBA00022833"/>
    </source>
</evidence>
<feature type="compositionally biased region" description="Polar residues" evidence="13">
    <location>
        <begin position="10"/>
        <end position="22"/>
    </location>
</feature>
<dbReference type="FunFam" id="3.30.70.2820:FF:000001">
    <property type="entry name" value="DNA polymerase"/>
    <property type="match status" value="1"/>
</dbReference>
<feature type="region of interest" description="Disordered" evidence="13">
    <location>
        <begin position="178"/>
        <end position="291"/>
    </location>
</feature>
<keyword evidence="3 12" id="KW-0808">Transferase</keyword>
<feature type="region of interest" description="Disordered" evidence="13">
    <location>
        <begin position="105"/>
        <end position="164"/>
    </location>
</feature>
<dbReference type="InterPro" id="IPR045846">
    <property type="entry name" value="POLBc_alpha"/>
</dbReference>
<keyword evidence="9 12" id="KW-0239">DNA-directed DNA polymerase</keyword>
<feature type="domain" description="DNA-directed DNA polymerase family B multifunctional" evidence="14">
    <location>
        <begin position="824"/>
        <end position="1274"/>
    </location>
</feature>
<dbReference type="RefSeq" id="XP_038050658.1">
    <property type="nucleotide sequence ID" value="XM_038194730.1"/>
</dbReference>
<keyword evidence="5 12" id="KW-0235">DNA replication</keyword>
<dbReference type="SMART" id="SM00486">
    <property type="entry name" value="POLBc"/>
    <property type="match status" value="1"/>
</dbReference>
<dbReference type="FunFam" id="1.10.3200.20:FF:000001">
    <property type="entry name" value="DNA polymerase"/>
    <property type="match status" value="1"/>
</dbReference>
<dbReference type="SUPFAM" id="SSF90234">
    <property type="entry name" value="Zinc finger domain of DNA polymerase-alpha"/>
    <property type="match status" value="1"/>
</dbReference>
<feature type="domain" description="Zinc finger DNA-directed DNA polymerase family B alpha" evidence="16">
    <location>
        <begin position="1314"/>
        <end position="1501"/>
    </location>
</feature>
<dbReference type="Pfam" id="PF12254">
    <property type="entry name" value="DNA_pol_alpha_N"/>
    <property type="match status" value="1"/>
</dbReference>
<dbReference type="GO" id="GO:0005658">
    <property type="term" value="C:alpha DNA polymerase:primase complex"/>
    <property type="evidence" value="ECO:0007669"/>
    <property type="project" value="TreeGrafter"/>
</dbReference>
<evidence type="ECO:0000259" key="14">
    <source>
        <dbReference type="Pfam" id="PF00136"/>
    </source>
</evidence>
<evidence type="ECO:0000259" key="16">
    <source>
        <dbReference type="Pfam" id="PF08996"/>
    </source>
</evidence>
<evidence type="ECO:0000256" key="11">
    <source>
        <dbReference type="ARBA" id="ARBA00023242"/>
    </source>
</evidence>
<evidence type="ECO:0000256" key="5">
    <source>
        <dbReference type="ARBA" id="ARBA00022705"/>
    </source>
</evidence>
<feature type="compositionally biased region" description="Basic and acidic residues" evidence="13">
    <location>
        <begin position="109"/>
        <end position="131"/>
    </location>
</feature>
<evidence type="ECO:0000256" key="3">
    <source>
        <dbReference type="ARBA" id="ARBA00022679"/>
    </source>
</evidence>
<dbReference type="GO" id="GO:1902975">
    <property type="term" value="P:mitotic DNA replication initiation"/>
    <property type="evidence" value="ECO:0007669"/>
    <property type="project" value="InterPro"/>
</dbReference>
<dbReference type="Pfam" id="PF03104">
    <property type="entry name" value="DNA_pol_B_exo1"/>
    <property type="match status" value="1"/>
</dbReference>
<keyword evidence="8" id="KW-0862">Zinc</keyword>
<dbReference type="InterPro" id="IPR024647">
    <property type="entry name" value="DNA_pol_a_cat_su_N"/>
</dbReference>
<feature type="domain" description="DNA-directed DNA polymerase family B exonuclease" evidence="15">
    <location>
        <begin position="521"/>
        <end position="759"/>
    </location>
</feature>
<dbReference type="InterPro" id="IPR012337">
    <property type="entry name" value="RNaseH-like_sf"/>
</dbReference>
<dbReference type="GO" id="GO:0008270">
    <property type="term" value="F:zinc ion binding"/>
    <property type="evidence" value="ECO:0007669"/>
    <property type="project" value="UniProtKB-KW"/>
</dbReference>
<dbReference type="InterPro" id="IPR023211">
    <property type="entry name" value="DNA_pol_palm_dom_sf"/>
</dbReference>
<dbReference type="InterPro" id="IPR006172">
    <property type="entry name" value="DNA-dir_DNA_pol_B"/>
</dbReference>
<evidence type="ECO:0000256" key="1">
    <source>
        <dbReference type="ARBA" id="ARBA00004123"/>
    </source>
</evidence>
<comment type="subcellular location">
    <subcellularLocation>
        <location evidence="1">Nucleus</location>
    </subcellularLocation>
</comment>
<dbReference type="Gene3D" id="1.10.287.690">
    <property type="entry name" value="Helix hairpin bin"/>
    <property type="match status" value="1"/>
</dbReference>
<protein>
    <recommendedName>
        <fullName evidence="12">DNA polymerase</fullName>
        <ecNumber evidence="12">2.7.7.7</ecNumber>
    </recommendedName>
</protein>
<dbReference type="Proteomes" id="UP000887568">
    <property type="component" value="Unplaced"/>
</dbReference>
<dbReference type="Gene3D" id="1.10.132.60">
    <property type="entry name" value="DNA polymerase family B, C-terminal domain"/>
    <property type="match status" value="1"/>
</dbReference>
<dbReference type="Gene3D" id="1.10.3200.20">
    <property type="entry name" value="DNA Polymerase alpha, zinc finger"/>
    <property type="match status" value="1"/>
</dbReference>
<feature type="domain" description="DNA polymerase alpha catalytic subunit N-terminal" evidence="17">
    <location>
        <begin position="40"/>
        <end position="103"/>
    </location>
</feature>
<dbReference type="PANTHER" id="PTHR45861">
    <property type="entry name" value="DNA POLYMERASE ALPHA CATALYTIC SUBUNIT"/>
    <property type="match status" value="1"/>
</dbReference>
<dbReference type="FunFam" id="3.90.1600.10:FF:000023">
    <property type="entry name" value="DNA polymerase"/>
    <property type="match status" value="1"/>
</dbReference>
<evidence type="ECO:0000256" key="2">
    <source>
        <dbReference type="ARBA" id="ARBA00005755"/>
    </source>
</evidence>
<evidence type="ECO:0000256" key="4">
    <source>
        <dbReference type="ARBA" id="ARBA00022695"/>
    </source>
</evidence>
<dbReference type="Pfam" id="PF08996">
    <property type="entry name" value="zf-DNA_Pol"/>
    <property type="match status" value="1"/>
</dbReference>
<sequence length="1516" mass="172821">MAPISDDPDNVSQDDASSSLAQRRSKRAVSNKKNSRLAALERLKETKRGSGSKFKYELEDMQNVYDEVDEDEYSKVVRDRQDDDWIVDDDGAGYVEDGREIFDDDLYGDDEKAAGKGKKGKESTAPKDSKKLNVKKPSVSKSHDIKSMFKMGASKQRKPEKEVSLADDELLGDILTDLHNDKQDVFKPLPIKRKVRTSGSGPSPSTNRNPFSKTPTRPHPSTSQPRSVDYDMSSPAIIPKQRPQGRQTIVKREMDPETEEPAKRHKRSEVVIKEEPKDEIEEFSEMSEDQGHGFENMDFDNNEIDNFDSEDISQATVKEELNTSQEPEVNDKGRAQKPNVHPDVCSSSGWETIREEAEDKDEVAADIQVDCSSLPMTTNDSGDQVLRFFWMDAYEDPYHQPGTVYLFGRVWIESAKTHVSCCLSVKNIERVIYLLPRERRINSKTGQDTGEEVSMVDIYQEFDKLANHYKIMKYRSKKVTKQYCFEKDGIPSESEYQEVRYGAEFPQLPINVEGETFSCAFGTNTSSLEHLLMERKMRGPCWLDIKMPQVPSQQVSWCKIEVFINKQENITVVKDLPPPPLVVMTISLRTLLNQTTHQNEVIAVAALVHHKFPMDKAPPRPPFQQHLCAISKPSDCIFPFDLKDTIKKQNSKVEIMPTERALLGYFLAKIHKIDPDVIVGHDIFGFDLDVLLHRINANKVPHWSRIGRLKRTNMPKLTGGYGGKGSTFSEKNATCGRMVSDIKISAKELIRCKSYDLSELTKQILKKDRQQIPYEEFRNMYSTSRHMMYFIENTWMDASHILDIMCELNVIPLALQITNICGNVMSRTLMGGRSERNEFLLLHAFYEKNFICPDKEYKKKAAPVTVHDDEGNEDVEKPASSSKARRKPAYAGGLVLEPKRGFYDKYILLLDFNSLYPSIIQEYNICFTTISRTPRPEETVDDDWLPEVPDRSLEIGILPTEIRKLVERRKQVKQLMKQPDLNADLKLQYDIRQKALKLTANSMYGCLGFSHSRFYAKPLAALVTGKGREILMNTKELVQKMNLDVIYGDTDSIMINTNTNDLDQVMKVGNKVKNEVNKLYRLLEIDIDGVFQSMLLLKKKKYAALSVERHSDGTITTSQELKGLDIVRRDWCDLAKEAGNYVIGQILSADLRETIVENIHSKLIEIGEKVAKNEVPLKMYEINKSLTKAPHDYPDKKSLPHVHVALWLNSQGGKKVGAGDTISYVVCEDGSVLPASQRAYHPGEVQKQDHLKIDTKYYLSQQVHPVVSRLCDPIEGTDAARIAECLGLDPAGYRHAVRQHDDEADAMLGGDAAMADEEKYKNADRFKFACPNTKCGRENIIDSVFTGSDKLISCSLAQCSNPECKTVLSNHWSLMCNRLNLLIRGYIQKYYAGWMVCEDTSCAHKTRRTPLNPQRQGFMCPVCQRAILKPEYTDKDLYYQMSFLQSIFDVDRAMKRLTENEKTFANMALRDHLDSYSRLRNFMDKKLRQNKYSEVDLSRLFSGMSTLVLGHTIKRE</sequence>
<keyword evidence="19" id="KW-1185">Reference proteome</keyword>
<dbReference type="Pfam" id="PF00136">
    <property type="entry name" value="DNA_pol_B"/>
    <property type="match status" value="1"/>
</dbReference>
<evidence type="ECO:0000313" key="18">
    <source>
        <dbReference type="EnsemblMetazoa" id="XP_038050658.1"/>
    </source>
</evidence>
<dbReference type="InterPro" id="IPR042087">
    <property type="entry name" value="DNA_pol_B_thumb"/>
</dbReference>
<evidence type="ECO:0000256" key="12">
    <source>
        <dbReference type="RuleBase" id="RU000442"/>
    </source>
</evidence>
<evidence type="ECO:0000256" key="6">
    <source>
        <dbReference type="ARBA" id="ARBA00022723"/>
    </source>
</evidence>
<dbReference type="FunFam" id="3.30.420.10:FF:000018">
    <property type="entry name" value="DNA polymerase"/>
    <property type="match status" value="1"/>
</dbReference>
<dbReference type="Gene3D" id="3.30.420.10">
    <property type="entry name" value="Ribonuclease H-like superfamily/Ribonuclease H"/>
    <property type="match status" value="1"/>
</dbReference>
<keyword evidence="10 12" id="KW-0238">DNA-binding</keyword>
<organism evidence="18 19">
    <name type="scientific">Patiria miniata</name>
    <name type="common">Bat star</name>
    <name type="synonym">Asterina miniata</name>
    <dbReference type="NCBI Taxonomy" id="46514"/>
    <lineage>
        <taxon>Eukaryota</taxon>
        <taxon>Metazoa</taxon>
        <taxon>Echinodermata</taxon>
        <taxon>Eleutherozoa</taxon>
        <taxon>Asterozoa</taxon>
        <taxon>Asteroidea</taxon>
        <taxon>Valvatacea</taxon>
        <taxon>Valvatida</taxon>
        <taxon>Asterinidae</taxon>
        <taxon>Patiria</taxon>
    </lineage>
</organism>
<dbReference type="EnsemblMetazoa" id="XM_038194730.1">
    <property type="protein sequence ID" value="XP_038050658.1"/>
    <property type="gene ID" value="LOC119723854"/>
</dbReference>
<dbReference type="InterPro" id="IPR038256">
    <property type="entry name" value="Pol_alpha_znc_sf"/>
</dbReference>
<dbReference type="Gene3D" id="3.90.1600.10">
    <property type="entry name" value="Palm domain of DNA polymerase"/>
    <property type="match status" value="1"/>
</dbReference>
<feature type="compositionally biased region" description="Basic and acidic residues" evidence="13">
    <location>
        <begin position="866"/>
        <end position="877"/>
    </location>
</feature>
<reference evidence="18" key="1">
    <citation type="submission" date="2022-11" db="UniProtKB">
        <authorList>
            <consortium name="EnsemblMetazoa"/>
        </authorList>
    </citation>
    <scope>IDENTIFICATION</scope>
</reference>
<dbReference type="GO" id="GO:0003697">
    <property type="term" value="F:single-stranded DNA binding"/>
    <property type="evidence" value="ECO:0007669"/>
    <property type="project" value="TreeGrafter"/>
</dbReference>
<dbReference type="GO" id="GO:0003682">
    <property type="term" value="F:chromatin binding"/>
    <property type="evidence" value="ECO:0007669"/>
    <property type="project" value="TreeGrafter"/>
</dbReference>
<dbReference type="FunFam" id="1.10.132.60:FF:000006">
    <property type="entry name" value="DNA polymerase"/>
    <property type="match status" value="1"/>
</dbReference>
<dbReference type="FunFam" id="3.90.1600.10:FF:000022">
    <property type="entry name" value="DNA polymerase"/>
    <property type="match status" value="1"/>
</dbReference>
<feature type="compositionally biased region" description="Basic residues" evidence="13">
    <location>
        <begin position="23"/>
        <end position="35"/>
    </location>
</feature>
<dbReference type="InterPro" id="IPR006134">
    <property type="entry name" value="DNA-dir_DNA_pol_B_multi_dom"/>
</dbReference>
<feature type="compositionally biased region" description="Basic and acidic residues" evidence="13">
    <location>
        <begin position="39"/>
        <end position="52"/>
    </location>
</feature>
<keyword evidence="6" id="KW-0479">Metal-binding</keyword>
<accession>A0A913ZFT9</accession>
<dbReference type="EC" id="2.7.7.7" evidence="12"/>
<dbReference type="GO" id="GO:0006272">
    <property type="term" value="P:leading strand elongation"/>
    <property type="evidence" value="ECO:0007669"/>
    <property type="project" value="TreeGrafter"/>
</dbReference>
<dbReference type="CDD" id="cd05776">
    <property type="entry name" value="DNA_polB_alpha_exo"/>
    <property type="match status" value="1"/>
</dbReference>
<dbReference type="CDD" id="cd05532">
    <property type="entry name" value="POLBc_alpha"/>
    <property type="match status" value="1"/>
</dbReference>
<dbReference type="InterPro" id="IPR015088">
    <property type="entry name" value="Znf_DNA-dir_DNA_pol_B_alpha"/>
</dbReference>
<feature type="region of interest" description="Disordered" evidence="13">
    <location>
        <begin position="319"/>
        <end position="347"/>
    </location>
</feature>
<proteinExistence type="inferred from homology"/>
<keyword evidence="11" id="KW-0539">Nucleus</keyword>
<evidence type="ECO:0000259" key="17">
    <source>
        <dbReference type="Pfam" id="PF12254"/>
    </source>
</evidence>
<evidence type="ECO:0000256" key="10">
    <source>
        <dbReference type="ARBA" id="ARBA00023125"/>
    </source>
</evidence>
<dbReference type="PANTHER" id="PTHR45861:SF1">
    <property type="entry name" value="DNA POLYMERASE ALPHA CATALYTIC SUBUNIT"/>
    <property type="match status" value="1"/>
</dbReference>